<sequence>MDSKSRNWTLVGLAIALFGLPAIVTAYNWQVAAPTNATITVREIAILTLTGFLLWIVVKREQLPLSSIGLRFDRPGKSLGWGLVLAIVLFAVILAILAVYSSLGIKYGEGAKIAPSLLVALLTVIRAGISEEVFYRGFALERLQSLSGSKWIAAAVSLLLFAGFHYRQGFAGVFIALVVGGVITLFYMWKRDLLATITAHFLVDFTPNVLFPLLGAGD</sequence>
<comment type="caution">
    <text evidence="3">The sequence shown here is derived from an EMBL/GenBank/DDBJ whole genome shotgun (WGS) entry which is preliminary data.</text>
</comment>
<feature type="transmembrane region" description="Helical" evidence="1">
    <location>
        <begin position="146"/>
        <end position="164"/>
    </location>
</feature>
<accession>A0ABT0S573</accession>
<keyword evidence="1" id="KW-0472">Membrane</keyword>
<keyword evidence="1" id="KW-0812">Transmembrane</keyword>
<evidence type="ECO:0000259" key="2">
    <source>
        <dbReference type="Pfam" id="PF02517"/>
    </source>
</evidence>
<keyword evidence="3" id="KW-0645">Protease</keyword>
<evidence type="ECO:0000313" key="3">
    <source>
        <dbReference type="EMBL" id="MCL6739548.1"/>
    </source>
</evidence>
<feature type="transmembrane region" description="Helical" evidence="1">
    <location>
        <begin position="39"/>
        <end position="58"/>
    </location>
</feature>
<reference evidence="3" key="1">
    <citation type="submission" date="2022-05" db="EMBL/GenBank/DDBJ databases">
        <authorList>
            <person name="Jo J.-H."/>
            <person name="Im W.-T."/>
        </authorList>
    </citation>
    <scope>NUCLEOTIDE SEQUENCE</scope>
    <source>
        <strain evidence="3">RB56-2</strain>
    </source>
</reference>
<dbReference type="InterPro" id="IPR003675">
    <property type="entry name" value="Rce1/LyrA-like_dom"/>
</dbReference>
<dbReference type="Proteomes" id="UP001165383">
    <property type="component" value="Unassembled WGS sequence"/>
</dbReference>
<keyword evidence="3" id="KW-0378">Hydrolase</keyword>
<protein>
    <submittedName>
        <fullName evidence="3">CPBP family intramembrane metalloprotease</fullName>
    </submittedName>
</protein>
<proteinExistence type="predicted"/>
<organism evidence="3 4">
    <name type="scientific">Sphingomonas brevis</name>
    <dbReference type="NCBI Taxonomy" id="2908206"/>
    <lineage>
        <taxon>Bacteria</taxon>
        <taxon>Pseudomonadati</taxon>
        <taxon>Pseudomonadota</taxon>
        <taxon>Alphaproteobacteria</taxon>
        <taxon>Sphingomonadales</taxon>
        <taxon>Sphingomonadaceae</taxon>
        <taxon>Sphingomonas</taxon>
    </lineage>
</organism>
<feature type="transmembrane region" description="Helical" evidence="1">
    <location>
        <begin position="7"/>
        <end position="27"/>
    </location>
</feature>
<keyword evidence="3" id="KW-0482">Metalloprotease</keyword>
<feature type="transmembrane region" description="Helical" evidence="1">
    <location>
        <begin position="79"/>
        <end position="101"/>
    </location>
</feature>
<dbReference type="EMBL" id="JAMGBB010000001">
    <property type="protein sequence ID" value="MCL6739548.1"/>
    <property type="molecule type" value="Genomic_DNA"/>
</dbReference>
<feature type="transmembrane region" description="Helical" evidence="1">
    <location>
        <begin position="170"/>
        <end position="189"/>
    </location>
</feature>
<gene>
    <name evidence="3" type="ORF">LZ518_00125</name>
</gene>
<feature type="transmembrane region" description="Helical" evidence="1">
    <location>
        <begin position="113"/>
        <end position="134"/>
    </location>
</feature>
<keyword evidence="1" id="KW-1133">Transmembrane helix</keyword>
<dbReference type="PANTHER" id="PTHR39430:SF1">
    <property type="entry name" value="PROTEASE"/>
    <property type="match status" value="1"/>
</dbReference>
<dbReference type="PANTHER" id="PTHR39430">
    <property type="entry name" value="MEMBRANE-ASSOCIATED PROTEASE-RELATED"/>
    <property type="match status" value="1"/>
</dbReference>
<evidence type="ECO:0000313" key="4">
    <source>
        <dbReference type="Proteomes" id="UP001165383"/>
    </source>
</evidence>
<dbReference type="RefSeq" id="WP_249914032.1">
    <property type="nucleotide sequence ID" value="NZ_JAMGBB010000001.1"/>
</dbReference>
<name>A0ABT0S573_9SPHN</name>
<evidence type="ECO:0000256" key="1">
    <source>
        <dbReference type="SAM" id="Phobius"/>
    </source>
</evidence>
<dbReference type="Pfam" id="PF02517">
    <property type="entry name" value="Rce1-like"/>
    <property type="match status" value="1"/>
</dbReference>
<dbReference type="GO" id="GO:0008237">
    <property type="term" value="F:metallopeptidase activity"/>
    <property type="evidence" value="ECO:0007669"/>
    <property type="project" value="UniProtKB-KW"/>
</dbReference>
<feature type="domain" description="CAAX prenyl protease 2/Lysostaphin resistance protein A-like" evidence="2">
    <location>
        <begin position="116"/>
        <end position="205"/>
    </location>
</feature>
<keyword evidence="4" id="KW-1185">Reference proteome</keyword>